<dbReference type="EMBL" id="LZSY01000146">
    <property type="protein sequence ID" value="OBB85282.1"/>
    <property type="molecule type" value="Genomic_DNA"/>
</dbReference>
<evidence type="ECO:0000313" key="2">
    <source>
        <dbReference type="Proteomes" id="UP000094008"/>
    </source>
</evidence>
<proteinExistence type="predicted"/>
<evidence type="ECO:0000313" key="1">
    <source>
        <dbReference type="EMBL" id="OBB85282.1"/>
    </source>
</evidence>
<protein>
    <submittedName>
        <fullName evidence="1">Uncharacterized protein</fullName>
    </submittedName>
</protein>
<comment type="caution">
    <text evidence="1">The sequence shown here is derived from an EMBL/GenBank/DDBJ whole genome shotgun (WGS) entry which is preliminary data.</text>
</comment>
<gene>
    <name evidence="1" type="ORF">A5779_04295</name>
</gene>
<reference evidence="2" key="1">
    <citation type="submission" date="2016-06" db="EMBL/GenBank/DDBJ databases">
        <authorList>
            <person name="Sutton G."/>
            <person name="Brinkac L."/>
            <person name="Sanka R."/>
            <person name="Adams M."/>
            <person name="Lau E."/>
            <person name="Mehaffy C."/>
            <person name="Tameris M."/>
            <person name="Hatherill M."/>
            <person name="Hanekom W."/>
            <person name="Mahomed H."/>
            <person name="Mcshane H."/>
        </authorList>
    </citation>
    <scope>NUCLEOTIDE SEQUENCE [LARGE SCALE GENOMIC DNA]</scope>
    <source>
        <strain evidence="2">852002-10433_SCH5171157</strain>
    </source>
</reference>
<dbReference type="AlphaFoldDB" id="A0A1A0VPU5"/>
<organism evidence="1 2">
    <name type="scientific">Mycolicibacterium peregrinum</name>
    <name type="common">Mycobacterium peregrinum</name>
    <dbReference type="NCBI Taxonomy" id="43304"/>
    <lineage>
        <taxon>Bacteria</taxon>
        <taxon>Bacillati</taxon>
        <taxon>Actinomycetota</taxon>
        <taxon>Actinomycetes</taxon>
        <taxon>Mycobacteriales</taxon>
        <taxon>Mycobacteriaceae</taxon>
        <taxon>Mycolicibacterium</taxon>
    </lineage>
</organism>
<name>A0A1A0VPU5_MYCPR</name>
<sequence length="72" mass="7972">MQLLPQVQFSHVQFGLSHLVDSTVSLLVMHMRLRPRGADHATTELITSCSRPISRAIENRSAQLPLVPALKA</sequence>
<accession>A0A1A0VPU5</accession>
<dbReference type="Proteomes" id="UP000094008">
    <property type="component" value="Unassembled WGS sequence"/>
</dbReference>